<dbReference type="GO" id="GO:0034517">
    <property type="term" value="P:ribophagy"/>
    <property type="evidence" value="ECO:0007669"/>
    <property type="project" value="TreeGrafter"/>
</dbReference>
<dbReference type="PROSITE" id="PS50102">
    <property type="entry name" value="RRM"/>
    <property type="match status" value="1"/>
</dbReference>
<dbReference type="InterPro" id="IPR000504">
    <property type="entry name" value="RRM_dom"/>
</dbReference>
<comment type="caution">
    <text evidence="6">The sequence shown here is derived from an EMBL/GenBank/DDBJ whole genome shotgun (WGS) entry which is preliminary data.</text>
</comment>
<feature type="compositionally biased region" description="Basic and acidic residues" evidence="3">
    <location>
        <begin position="168"/>
        <end position="196"/>
    </location>
</feature>
<dbReference type="InterPro" id="IPR035979">
    <property type="entry name" value="RBD_domain_sf"/>
</dbReference>
<dbReference type="SMART" id="SM00360">
    <property type="entry name" value="RRM"/>
    <property type="match status" value="1"/>
</dbReference>
<dbReference type="SUPFAM" id="SSF54427">
    <property type="entry name" value="NTF2-like"/>
    <property type="match status" value="1"/>
</dbReference>
<dbReference type="GO" id="GO:0016579">
    <property type="term" value="P:protein deubiquitination"/>
    <property type="evidence" value="ECO:0007669"/>
    <property type="project" value="TreeGrafter"/>
</dbReference>
<sequence>MTTSPAPQQASAPLSNERAASIGWYFIESYYNFYNSNIESIHKLYHPKASLSHAGFPSTGTSDGDKIHQASGIDAVKARFSNDPQLKKNDSRIVVSNADIQVSLGDKILIVVTGEWSKGGSPYWSFSQTFLLSPGRKENSLDLTNDILRFPGFQDFSRKEGKEEIEEAKEVVAEPKTEAKETKVETKVASEPKAEAVKAAAPKGVAEPKSAEPKNEQEEKSAEPEQKPKKAEATVAATSNKVAAAAAVAATKPEVKDTAKPEEAEDLSSGSAPKLSWAANLAATTVKPTTKTSSKSPVEASATLAEGSSNATSTVASPPSSPLATAVTVASTATKTASVPAATTGANGPKYKKDEWFPIYIRGIRDPISEDSLRKHLSAKFGPIKFLKVNVFIALCDFVDFESQQKALDAKETTISGITIQLEVRESKGGSSNNSSSNNSNGGYTKVGGSKNSSTKENKKPNGDKRIRDKKQGKKVIPAK</sequence>
<dbReference type="InterPro" id="IPR018222">
    <property type="entry name" value="Nuclear_transport_factor_2_euk"/>
</dbReference>
<dbReference type="PROSITE" id="PS50177">
    <property type="entry name" value="NTF2_DOMAIN"/>
    <property type="match status" value="1"/>
</dbReference>
<dbReference type="PANTHER" id="PTHR10693:SF20">
    <property type="entry name" value="AT27578P"/>
    <property type="match status" value="1"/>
</dbReference>
<dbReference type="InterPro" id="IPR032710">
    <property type="entry name" value="NTF2-like_dom_sf"/>
</dbReference>
<feature type="compositionally biased region" description="Low complexity" evidence="3">
    <location>
        <begin position="233"/>
        <end position="251"/>
    </location>
</feature>
<dbReference type="GO" id="GO:0005829">
    <property type="term" value="C:cytosol"/>
    <property type="evidence" value="ECO:0007669"/>
    <property type="project" value="TreeGrafter"/>
</dbReference>
<proteinExistence type="predicted"/>
<feature type="domain" description="RRM" evidence="4">
    <location>
        <begin position="357"/>
        <end position="429"/>
    </location>
</feature>
<feature type="compositionally biased region" description="Low complexity" evidence="3">
    <location>
        <begin position="429"/>
        <end position="443"/>
    </location>
</feature>
<dbReference type="EMBL" id="CAKXYY010000011">
    <property type="protein sequence ID" value="CAH2353508.1"/>
    <property type="molecule type" value="Genomic_DNA"/>
</dbReference>
<evidence type="ECO:0000256" key="3">
    <source>
        <dbReference type="SAM" id="MobiDB-lite"/>
    </source>
</evidence>
<dbReference type="GO" id="GO:1990904">
    <property type="term" value="C:ribonucleoprotein complex"/>
    <property type="evidence" value="ECO:0007669"/>
    <property type="project" value="TreeGrafter"/>
</dbReference>
<protein>
    <recommendedName>
        <fullName evidence="8">NTF2 domain-containing protein</fullName>
    </recommendedName>
</protein>
<evidence type="ECO:0000313" key="6">
    <source>
        <dbReference type="EMBL" id="CAH2353508.1"/>
    </source>
</evidence>
<dbReference type="InterPro" id="IPR002075">
    <property type="entry name" value="NTF2_dom"/>
</dbReference>
<name>A0A9P0QRA2_9ASCO</name>
<feature type="compositionally biased region" description="Basic and acidic residues" evidence="3">
    <location>
        <begin position="454"/>
        <end position="467"/>
    </location>
</feature>
<feature type="compositionally biased region" description="Low complexity" evidence="3">
    <location>
        <begin position="284"/>
        <end position="298"/>
    </location>
</feature>
<evidence type="ECO:0000259" key="5">
    <source>
        <dbReference type="PROSITE" id="PS50177"/>
    </source>
</evidence>
<feature type="compositionally biased region" description="Low complexity" evidence="3">
    <location>
        <begin position="308"/>
        <end position="322"/>
    </location>
</feature>
<feature type="compositionally biased region" description="Low complexity" evidence="3">
    <location>
        <begin position="197"/>
        <end position="208"/>
    </location>
</feature>
<feature type="compositionally biased region" description="Basic and acidic residues" evidence="3">
    <location>
        <begin position="209"/>
        <end position="232"/>
    </location>
</feature>
<evidence type="ECO:0008006" key="8">
    <source>
        <dbReference type="Google" id="ProtNLM"/>
    </source>
</evidence>
<dbReference type="SUPFAM" id="SSF54928">
    <property type="entry name" value="RNA-binding domain, RBD"/>
    <property type="match status" value="1"/>
</dbReference>
<keyword evidence="7" id="KW-1185">Reference proteome</keyword>
<feature type="domain" description="NTF2" evidence="5">
    <location>
        <begin position="22"/>
        <end position="150"/>
    </location>
</feature>
<dbReference type="AlphaFoldDB" id="A0A9P0QRA2"/>
<evidence type="ECO:0000256" key="1">
    <source>
        <dbReference type="ARBA" id="ARBA00022884"/>
    </source>
</evidence>
<evidence type="ECO:0000259" key="4">
    <source>
        <dbReference type="PROSITE" id="PS50102"/>
    </source>
</evidence>
<organism evidence="6 7">
    <name type="scientific">[Candida] railenensis</name>
    <dbReference type="NCBI Taxonomy" id="45579"/>
    <lineage>
        <taxon>Eukaryota</taxon>
        <taxon>Fungi</taxon>
        <taxon>Dikarya</taxon>
        <taxon>Ascomycota</taxon>
        <taxon>Saccharomycotina</taxon>
        <taxon>Pichiomycetes</taxon>
        <taxon>Debaryomycetaceae</taxon>
        <taxon>Kurtzmaniella</taxon>
    </lineage>
</organism>
<dbReference type="OrthoDB" id="339151at2759"/>
<evidence type="ECO:0000256" key="2">
    <source>
        <dbReference type="PROSITE-ProRule" id="PRU00176"/>
    </source>
</evidence>
<reference evidence="6" key="1">
    <citation type="submission" date="2022-03" db="EMBL/GenBank/DDBJ databases">
        <authorList>
            <person name="Legras J.-L."/>
            <person name="Devillers H."/>
            <person name="Grondin C."/>
        </authorList>
    </citation>
    <scope>NUCLEOTIDE SEQUENCE</scope>
    <source>
        <strain evidence="6">CLIB 1423</strain>
    </source>
</reference>
<dbReference type="Gene3D" id="3.10.450.50">
    <property type="match status" value="1"/>
</dbReference>
<feature type="region of interest" description="Disordered" evidence="3">
    <location>
        <begin position="426"/>
        <end position="480"/>
    </location>
</feature>
<dbReference type="InterPro" id="IPR012677">
    <property type="entry name" value="Nucleotide-bd_a/b_plait_sf"/>
</dbReference>
<dbReference type="InterPro" id="IPR039539">
    <property type="entry name" value="Ras_GTPase_bind_prot"/>
</dbReference>
<feature type="compositionally biased region" description="Basic and acidic residues" evidence="3">
    <location>
        <begin position="253"/>
        <end position="262"/>
    </location>
</feature>
<accession>A0A9P0QRA2</accession>
<dbReference type="Pfam" id="PF02136">
    <property type="entry name" value="NTF2"/>
    <property type="match status" value="1"/>
</dbReference>
<feature type="region of interest" description="Disordered" evidence="3">
    <location>
        <begin position="168"/>
        <end position="322"/>
    </location>
</feature>
<evidence type="ECO:0000313" key="7">
    <source>
        <dbReference type="Proteomes" id="UP000837801"/>
    </source>
</evidence>
<dbReference type="GO" id="GO:0003729">
    <property type="term" value="F:mRNA binding"/>
    <property type="evidence" value="ECO:0007669"/>
    <property type="project" value="TreeGrafter"/>
</dbReference>
<dbReference type="GO" id="GO:1990861">
    <property type="term" value="C:Ubp3-Bre5 deubiquitination complex"/>
    <property type="evidence" value="ECO:0007669"/>
    <property type="project" value="TreeGrafter"/>
</dbReference>
<dbReference type="CDD" id="cd00780">
    <property type="entry name" value="NTF2"/>
    <property type="match status" value="1"/>
</dbReference>
<dbReference type="PANTHER" id="PTHR10693">
    <property type="entry name" value="RAS GTPASE-ACTIVATING PROTEIN-BINDING PROTEIN"/>
    <property type="match status" value="1"/>
</dbReference>
<keyword evidence="1 2" id="KW-0694">RNA-binding</keyword>
<dbReference type="Proteomes" id="UP000837801">
    <property type="component" value="Unassembled WGS sequence"/>
</dbReference>
<dbReference type="Gene3D" id="3.30.70.330">
    <property type="match status" value="1"/>
</dbReference>
<gene>
    <name evidence="6" type="ORF">CLIB1423_11S01288</name>
</gene>